<dbReference type="RefSeq" id="WP_012109601.1">
    <property type="nucleotide sequence ID" value="NC_009714.1"/>
</dbReference>
<gene>
    <name evidence="1" type="ordered locus">CHAB381_1784</name>
</gene>
<evidence type="ECO:0000313" key="1">
    <source>
        <dbReference type="EMBL" id="ABS52014.1"/>
    </source>
</evidence>
<keyword evidence="2" id="KW-1185">Reference proteome</keyword>
<dbReference type="HOGENOM" id="CLU_1212975_0_0_7"/>
<sequence>MRKIFFIFCAILTQNLICDESIKNEQNSTKTEQNISVAPFENYEIFKQQIFQMPNNAKILSSINIEYIDDLGKKYNKIIDINKSIDNNSNFVFESRKKADISKVLDVSVTKGVTNSKNSVSGSVEIELPLENLKFDNELRFIINKSGLLMITKDKLTDFKRLKKGVFKAVLKRDNLPFSFVGYHVNKGGFIDINVSKETEGYSVRFGYNGKLKIENQKDGYIINKKSD</sequence>
<dbReference type="KEGG" id="cha:CHAB381_1784"/>
<protein>
    <submittedName>
        <fullName evidence="1">Uncharacterized protein</fullName>
    </submittedName>
</protein>
<evidence type="ECO:0000313" key="2">
    <source>
        <dbReference type="Proteomes" id="UP000002407"/>
    </source>
</evidence>
<organism evidence="1 2">
    <name type="scientific">Campylobacter hominis (strain ATCC BAA-381 / DSM 21671 / CCUG 45161 / LMG 19568 / NCTC 13146 / CH001A)</name>
    <dbReference type="NCBI Taxonomy" id="360107"/>
    <lineage>
        <taxon>Bacteria</taxon>
        <taxon>Pseudomonadati</taxon>
        <taxon>Campylobacterota</taxon>
        <taxon>Epsilonproteobacteria</taxon>
        <taxon>Campylobacterales</taxon>
        <taxon>Campylobacteraceae</taxon>
        <taxon>Campylobacter</taxon>
    </lineage>
</organism>
<name>A7I453_CAMHC</name>
<dbReference type="Proteomes" id="UP000002407">
    <property type="component" value="Chromosome"/>
</dbReference>
<dbReference type="STRING" id="360107.CHAB381_1784"/>
<accession>A7I453</accession>
<dbReference type="OrthoDB" id="5340273at2"/>
<proteinExistence type="predicted"/>
<dbReference type="AlphaFoldDB" id="A7I453"/>
<dbReference type="EMBL" id="CP000776">
    <property type="protein sequence ID" value="ABS52014.1"/>
    <property type="molecule type" value="Genomic_DNA"/>
</dbReference>
<reference evidence="2" key="1">
    <citation type="submission" date="2007-07" db="EMBL/GenBank/DDBJ databases">
        <title>Complete genome sequence of Campylobacter hominis ATCC BAA-381, a commensal isolated from the human gastrointestinal tract.</title>
        <authorList>
            <person name="Fouts D.E."/>
            <person name="Mongodin E.F."/>
            <person name="Puiu D."/>
            <person name="Sebastian Y."/>
            <person name="Miller W.G."/>
            <person name="Mandrell R.E."/>
            <person name="Nelson K.E."/>
        </authorList>
    </citation>
    <scope>NUCLEOTIDE SEQUENCE [LARGE SCALE GENOMIC DNA]</scope>
    <source>
        <strain evidence="2">ATCC BAA-381 / DSM 21671 / CCUG 45161 / LMG 19568 / NCTC 13146 / CH001A</strain>
    </source>
</reference>